<gene>
    <name evidence="2" type="ORF">ASIM_LOCUS1824</name>
</gene>
<evidence type="ECO:0000256" key="1">
    <source>
        <dbReference type="SAM" id="SignalP"/>
    </source>
</evidence>
<dbReference type="EMBL" id="UYRR01002151">
    <property type="protein sequence ID" value="VDK19315.1"/>
    <property type="molecule type" value="Genomic_DNA"/>
</dbReference>
<proteinExistence type="predicted"/>
<sequence length="107" mass="12337">MWLFLVLGCALWLTSMVLASVLATEVFRLLTELAKQKKEEQEQLPVLLADLDTLGQDTVYRQTITGTTEDFTKETQADKNKKKRFYRFCICSFQMGISEVFRTDAKC</sequence>
<keyword evidence="3" id="KW-1185">Reference proteome</keyword>
<protein>
    <submittedName>
        <fullName evidence="4">Secreted protein</fullName>
    </submittedName>
</protein>
<dbReference type="AlphaFoldDB" id="A0A0M3J341"/>
<accession>A0A0M3J341</accession>
<feature type="signal peptide" evidence="1">
    <location>
        <begin position="1"/>
        <end position="19"/>
    </location>
</feature>
<evidence type="ECO:0000313" key="4">
    <source>
        <dbReference type="WBParaSite" id="ASIM_0000195301-mRNA-1"/>
    </source>
</evidence>
<reference evidence="4" key="1">
    <citation type="submission" date="2017-02" db="UniProtKB">
        <authorList>
            <consortium name="WormBaseParasite"/>
        </authorList>
    </citation>
    <scope>IDENTIFICATION</scope>
</reference>
<keyword evidence="1" id="KW-0732">Signal</keyword>
<name>A0A0M3J341_ANISI</name>
<dbReference type="Proteomes" id="UP000267096">
    <property type="component" value="Unassembled WGS sequence"/>
</dbReference>
<evidence type="ECO:0000313" key="3">
    <source>
        <dbReference type="Proteomes" id="UP000267096"/>
    </source>
</evidence>
<dbReference type="WBParaSite" id="ASIM_0000195301-mRNA-1">
    <property type="protein sequence ID" value="ASIM_0000195301-mRNA-1"/>
    <property type="gene ID" value="ASIM_0000195301"/>
</dbReference>
<organism evidence="4">
    <name type="scientific">Anisakis simplex</name>
    <name type="common">Herring worm</name>
    <dbReference type="NCBI Taxonomy" id="6269"/>
    <lineage>
        <taxon>Eukaryota</taxon>
        <taxon>Metazoa</taxon>
        <taxon>Ecdysozoa</taxon>
        <taxon>Nematoda</taxon>
        <taxon>Chromadorea</taxon>
        <taxon>Rhabditida</taxon>
        <taxon>Spirurina</taxon>
        <taxon>Ascaridomorpha</taxon>
        <taxon>Ascaridoidea</taxon>
        <taxon>Anisakidae</taxon>
        <taxon>Anisakis</taxon>
        <taxon>Anisakis simplex complex</taxon>
    </lineage>
</organism>
<reference evidence="2 3" key="2">
    <citation type="submission" date="2018-11" db="EMBL/GenBank/DDBJ databases">
        <authorList>
            <consortium name="Pathogen Informatics"/>
        </authorList>
    </citation>
    <scope>NUCLEOTIDE SEQUENCE [LARGE SCALE GENOMIC DNA]</scope>
</reference>
<evidence type="ECO:0000313" key="2">
    <source>
        <dbReference type="EMBL" id="VDK19315.1"/>
    </source>
</evidence>
<feature type="chain" id="PRO_5043120827" evidence="1">
    <location>
        <begin position="20"/>
        <end position="107"/>
    </location>
</feature>
<dbReference type="OrthoDB" id="5860655at2759"/>